<dbReference type="HOGENOM" id="CLU_1693342_0_0_10"/>
<evidence type="ECO:0000313" key="1">
    <source>
        <dbReference type="EMBL" id="EHQ30080.1"/>
    </source>
</evidence>
<name>H1YC89_9SPHI</name>
<dbReference type="Proteomes" id="UP000002774">
    <property type="component" value="Chromosome"/>
</dbReference>
<accession>H1YC89</accession>
<protein>
    <submittedName>
        <fullName evidence="1">Uncharacterized protein</fullName>
    </submittedName>
</protein>
<dbReference type="EMBL" id="CM001403">
    <property type="protein sequence ID" value="EHQ30080.1"/>
    <property type="molecule type" value="Genomic_DNA"/>
</dbReference>
<dbReference type="AlphaFoldDB" id="H1YC89"/>
<keyword evidence="2" id="KW-1185">Reference proteome</keyword>
<evidence type="ECO:0000313" key="2">
    <source>
        <dbReference type="Proteomes" id="UP000002774"/>
    </source>
</evidence>
<dbReference type="OrthoDB" id="1361954at2"/>
<gene>
    <name evidence="1" type="ORF">Mucpa_6021</name>
</gene>
<organism evidence="1 2">
    <name type="scientific">Mucilaginibacter paludis DSM 18603</name>
    <dbReference type="NCBI Taxonomy" id="714943"/>
    <lineage>
        <taxon>Bacteria</taxon>
        <taxon>Pseudomonadati</taxon>
        <taxon>Bacteroidota</taxon>
        <taxon>Sphingobacteriia</taxon>
        <taxon>Sphingobacteriales</taxon>
        <taxon>Sphingobacteriaceae</taxon>
        <taxon>Mucilaginibacter</taxon>
    </lineage>
</organism>
<dbReference type="eggNOG" id="ENOG5033K98">
    <property type="taxonomic scope" value="Bacteria"/>
</dbReference>
<dbReference type="RefSeq" id="WP_008511597.1">
    <property type="nucleotide sequence ID" value="NZ_CM001403.1"/>
</dbReference>
<sequence>MQAIPSTYQILAYKVLGQSIDDEWVNWAVEMLQAGFDTESLTILAGVSPFYNQFELQALTDRVFNELQLDYSDAEAVLANYTSFLATVCLAGQRDYLAAFRSLKDIHIGLGYASNFTNFYTLYFAKADLLVSEHQWYWPGADRSNIDAIMKAEFEAWLAAHPLPGFK</sequence>
<dbReference type="STRING" id="714943.Mucpa_6021"/>
<proteinExistence type="predicted"/>
<reference evidence="1" key="1">
    <citation type="submission" date="2011-09" db="EMBL/GenBank/DDBJ databases">
        <title>The permanent draft genome of Mucilaginibacter paludis DSM 18603.</title>
        <authorList>
            <consortium name="US DOE Joint Genome Institute (JGI-PGF)"/>
            <person name="Lucas S."/>
            <person name="Han J."/>
            <person name="Lapidus A."/>
            <person name="Bruce D."/>
            <person name="Goodwin L."/>
            <person name="Pitluck S."/>
            <person name="Peters L."/>
            <person name="Kyrpides N."/>
            <person name="Mavromatis K."/>
            <person name="Ivanova N."/>
            <person name="Mikhailova N."/>
            <person name="Held B."/>
            <person name="Detter J.C."/>
            <person name="Tapia R."/>
            <person name="Han C."/>
            <person name="Land M."/>
            <person name="Hauser L."/>
            <person name="Markowitz V."/>
            <person name="Cheng J.-F."/>
            <person name="Hugenholtz P."/>
            <person name="Woyke T."/>
            <person name="Wu D."/>
            <person name="Tindall B."/>
            <person name="Brambilla E."/>
            <person name="Klenk H.-P."/>
            <person name="Eisen J.A."/>
        </authorList>
    </citation>
    <scope>NUCLEOTIDE SEQUENCE [LARGE SCALE GENOMIC DNA]</scope>
    <source>
        <strain evidence="1">DSM 18603</strain>
    </source>
</reference>